<dbReference type="PANTHER" id="PTHR43968:SF6">
    <property type="entry name" value="GLUTATHIONE S-TRANSFERASE OMEGA"/>
    <property type="match status" value="1"/>
</dbReference>
<dbReference type="AlphaFoldDB" id="A0A4U7L2Z8"/>
<dbReference type="RefSeq" id="XP_029742233.1">
    <property type="nucleotide sequence ID" value="XM_029880847.1"/>
</dbReference>
<dbReference type="Gene3D" id="1.20.1050.10">
    <property type="match status" value="1"/>
</dbReference>
<dbReference type="PANTHER" id="PTHR43968">
    <property type="match status" value="1"/>
</dbReference>
<dbReference type="PROSITE" id="PS50405">
    <property type="entry name" value="GST_CTER"/>
    <property type="match status" value="1"/>
</dbReference>
<keyword evidence="4" id="KW-1185">Reference proteome</keyword>
<evidence type="ECO:0000313" key="4">
    <source>
        <dbReference type="Proteomes" id="UP000306050"/>
    </source>
</evidence>
<evidence type="ECO:0000259" key="1">
    <source>
        <dbReference type="PROSITE" id="PS50404"/>
    </source>
</evidence>
<dbReference type="EMBL" id="SRRM01000002">
    <property type="protein sequence ID" value="TKY90248.1"/>
    <property type="molecule type" value="Genomic_DNA"/>
</dbReference>
<protein>
    <recommendedName>
        <fullName evidence="5">GST N-terminal domain-containing protein</fullName>
    </recommendedName>
</protein>
<dbReference type="SFLD" id="SFLDG00358">
    <property type="entry name" value="Main_(cytGST)"/>
    <property type="match status" value="1"/>
</dbReference>
<dbReference type="InterPro" id="IPR036282">
    <property type="entry name" value="Glutathione-S-Trfase_C_sf"/>
</dbReference>
<evidence type="ECO:0008006" key="5">
    <source>
        <dbReference type="Google" id="ProtNLM"/>
    </source>
</evidence>
<name>A0A4U7L2Z8_9BASI</name>
<dbReference type="Pfam" id="PF13417">
    <property type="entry name" value="GST_N_3"/>
    <property type="match status" value="1"/>
</dbReference>
<dbReference type="GeneID" id="40723141"/>
<dbReference type="SUPFAM" id="SSF52833">
    <property type="entry name" value="Thioredoxin-like"/>
    <property type="match status" value="1"/>
</dbReference>
<dbReference type="InterPro" id="IPR036249">
    <property type="entry name" value="Thioredoxin-like_sf"/>
</dbReference>
<dbReference type="SUPFAM" id="SSF47616">
    <property type="entry name" value="GST C-terminal domain-like"/>
    <property type="match status" value="1"/>
</dbReference>
<gene>
    <name evidence="3" type="ORF">EX895_000246</name>
</gene>
<dbReference type="SFLD" id="SFLDS00019">
    <property type="entry name" value="Glutathione_Transferase_(cytos"/>
    <property type="match status" value="1"/>
</dbReference>
<dbReference type="PROSITE" id="PS50404">
    <property type="entry name" value="GST_NTER"/>
    <property type="match status" value="1"/>
</dbReference>
<dbReference type="InterPro" id="IPR040079">
    <property type="entry name" value="Glutathione_S-Trfase"/>
</dbReference>
<organism evidence="3 4">
    <name type="scientific">Sporisorium graminicola</name>
    <dbReference type="NCBI Taxonomy" id="280036"/>
    <lineage>
        <taxon>Eukaryota</taxon>
        <taxon>Fungi</taxon>
        <taxon>Dikarya</taxon>
        <taxon>Basidiomycota</taxon>
        <taxon>Ustilaginomycotina</taxon>
        <taxon>Ustilaginomycetes</taxon>
        <taxon>Ustilaginales</taxon>
        <taxon>Ustilaginaceae</taxon>
        <taxon>Sporisorium</taxon>
    </lineage>
</organism>
<accession>A0A4U7L2Z8</accession>
<dbReference type="InterPro" id="IPR004045">
    <property type="entry name" value="Glutathione_S-Trfase_N"/>
</dbReference>
<dbReference type="Gene3D" id="3.40.30.10">
    <property type="entry name" value="Glutaredoxin"/>
    <property type="match status" value="1"/>
</dbReference>
<reference evidence="3 4" key="1">
    <citation type="submission" date="2019-05" db="EMBL/GenBank/DDBJ databases">
        <title>Sporisorium graminicola CBS 10092 draft sequencing and annotation.</title>
        <authorList>
            <person name="Solano-Gonzalez S."/>
            <person name="Caddick M.X."/>
            <person name="Darby A."/>
        </authorList>
    </citation>
    <scope>NUCLEOTIDE SEQUENCE [LARGE SCALE GENOMIC DNA]</scope>
    <source>
        <strain evidence="3 4">CBS 10092</strain>
    </source>
</reference>
<feature type="domain" description="GST C-terminal" evidence="2">
    <location>
        <begin position="94"/>
        <end position="237"/>
    </location>
</feature>
<dbReference type="Proteomes" id="UP000306050">
    <property type="component" value="Chromosome SGRAM_1"/>
</dbReference>
<dbReference type="KEGG" id="sgra:EX895_000246"/>
<comment type="caution">
    <text evidence="3">The sequence shown here is derived from an EMBL/GenBank/DDBJ whole genome shotgun (WGS) entry which is preliminary data.</text>
</comment>
<feature type="domain" description="GST N-terminal" evidence="1">
    <location>
        <begin position="6"/>
        <end position="89"/>
    </location>
</feature>
<proteinExistence type="predicted"/>
<sequence length="248" mass="27415">MTSSDDKVLLYTAKVCPYAARAELALAIAGIPHEKFEVDLLNKPSWYAEKINKASKVPVLVTTKGETEFKLPESLVIVEYINDITGNAIFTSSSPQHRATARYIVERYSQLVQPQYVATVLRREASALPALKAALVDFNTLLKDHDAGTGAFVQGEDKFGYADLNIAPFVARVLSASKHGLLPESDEQGVKRIDEEVDAGAEGLERVKRWWDAVQAVKAWGEVWDEQKYLAPLKKRLAAIEAEKNGSK</sequence>
<dbReference type="OrthoDB" id="202840at2759"/>
<dbReference type="InterPro" id="IPR010987">
    <property type="entry name" value="Glutathione-S-Trfase_C-like"/>
</dbReference>
<dbReference type="InterPro" id="IPR050983">
    <property type="entry name" value="GST_Omega/HSP26"/>
</dbReference>
<evidence type="ECO:0000259" key="2">
    <source>
        <dbReference type="PROSITE" id="PS50405"/>
    </source>
</evidence>
<dbReference type="GO" id="GO:0005737">
    <property type="term" value="C:cytoplasm"/>
    <property type="evidence" value="ECO:0007669"/>
    <property type="project" value="TreeGrafter"/>
</dbReference>
<evidence type="ECO:0000313" key="3">
    <source>
        <dbReference type="EMBL" id="TKY90248.1"/>
    </source>
</evidence>